<keyword evidence="3" id="KW-1185">Reference proteome</keyword>
<feature type="domain" description="Glycosyltransferase 2-like" evidence="1">
    <location>
        <begin position="5"/>
        <end position="130"/>
    </location>
</feature>
<protein>
    <submittedName>
        <fullName evidence="2">Glycosyltransferase</fullName>
    </submittedName>
</protein>
<organism evidence="2 3">
    <name type="scientific">Flavobacterium fluviale</name>
    <dbReference type="NCBI Taxonomy" id="2249356"/>
    <lineage>
        <taxon>Bacteria</taxon>
        <taxon>Pseudomonadati</taxon>
        <taxon>Bacteroidota</taxon>
        <taxon>Flavobacteriia</taxon>
        <taxon>Flavobacteriales</taxon>
        <taxon>Flavobacteriaceae</taxon>
        <taxon>Flavobacterium</taxon>
    </lineage>
</organism>
<dbReference type="SUPFAM" id="SSF53448">
    <property type="entry name" value="Nucleotide-diphospho-sugar transferases"/>
    <property type="match status" value="1"/>
</dbReference>
<sequence>MPKLSIITINYNNIDGLKRTVESVLNQSWRDFEYIIIDGGSTDGSDAYIESQSGNIDFWISETDKGVYNAMNKGIVKATGEYLLFLNSGDHFFNNEVLKQNYKYLGLRDIIYFNLQVSGENREFVKKYPNELSFSYFMKSTLPHPATFINASLFDKVGLYDESLRFVSDWKFFIESICKFNSSYIWIDTVLTKFYLDGLSSDFKNHDTISCEVESVLKSNFQAFILDSNELIELNELRKILSRIRNSRKIKILIKLGILKEF</sequence>
<dbReference type="AlphaFoldDB" id="A0A344LYE1"/>
<dbReference type="Proteomes" id="UP000251561">
    <property type="component" value="Chromosome"/>
</dbReference>
<dbReference type="OrthoDB" id="9788101at2"/>
<proteinExistence type="predicted"/>
<dbReference type="Gene3D" id="3.90.550.10">
    <property type="entry name" value="Spore Coat Polysaccharide Biosynthesis Protein SpsA, Chain A"/>
    <property type="match status" value="1"/>
</dbReference>
<dbReference type="GO" id="GO:0016758">
    <property type="term" value="F:hexosyltransferase activity"/>
    <property type="evidence" value="ECO:0007669"/>
    <property type="project" value="UniProtKB-ARBA"/>
</dbReference>
<dbReference type="InterPro" id="IPR001173">
    <property type="entry name" value="Glyco_trans_2-like"/>
</dbReference>
<dbReference type="PANTHER" id="PTHR22916:SF67">
    <property type="entry name" value="COLANIC ACID BIOSYNTHESIS GLYCOSYL TRANSFERASE WCAE-RELATED"/>
    <property type="match status" value="1"/>
</dbReference>
<evidence type="ECO:0000313" key="2">
    <source>
        <dbReference type="EMBL" id="AXB58933.1"/>
    </source>
</evidence>
<evidence type="ECO:0000259" key="1">
    <source>
        <dbReference type="Pfam" id="PF00535"/>
    </source>
</evidence>
<dbReference type="InterPro" id="IPR029044">
    <property type="entry name" value="Nucleotide-diphossugar_trans"/>
</dbReference>
<dbReference type="CDD" id="cd06433">
    <property type="entry name" value="GT_2_WfgS_like"/>
    <property type="match status" value="1"/>
</dbReference>
<dbReference type="PANTHER" id="PTHR22916">
    <property type="entry name" value="GLYCOSYLTRANSFERASE"/>
    <property type="match status" value="1"/>
</dbReference>
<accession>A0A344LYE1</accession>
<name>A0A344LYE1_9FLAO</name>
<keyword evidence="2" id="KW-0808">Transferase</keyword>
<dbReference type="Pfam" id="PF00535">
    <property type="entry name" value="Glycos_transf_2"/>
    <property type="match status" value="1"/>
</dbReference>
<gene>
    <name evidence="2" type="ORF">HYN86_01570</name>
</gene>
<dbReference type="EMBL" id="CP030261">
    <property type="protein sequence ID" value="AXB58933.1"/>
    <property type="molecule type" value="Genomic_DNA"/>
</dbReference>
<reference evidence="2 3" key="1">
    <citation type="submission" date="2018-06" db="EMBL/GenBank/DDBJ databases">
        <title>Genome sequencing of Flavobacterium.</title>
        <authorList>
            <person name="Baek M.-G."/>
            <person name="Yi H."/>
        </authorList>
    </citation>
    <scope>NUCLEOTIDE SEQUENCE [LARGE SCALE GENOMIC DNA]</scope>
    <source>
        <strain evidence="2 3">HYN0086</strain>
    </source>
</reference>
<evidence type="ECO:0000313" key="3">
    <source>
        <dbReference type="Proteomes" id="UP000251561"/>
    </source>
</evidence>
<dbReference type="KEGG" id="ffl:HYN86_01570"/>